<dbReference type="EMBL" id="SMMG02000009">
    <property type="protein sequence ID" value="KAA3459745.1"/>
    <property type="molecule type" value="Genomic_DNA"/>
</dbReference>
<keyword evidence="5" id="KW-1185">Reference proteome</keyword>
<reference evidence="5" key="1">
    <citation type="journal article" date="2019" name="Plant Biotechnol. J.">
        <title>Genome sequencing of the Australian wild diploid species Gossypium australe highlights disease resistance and delayed gland morphogenesis.</title>
        <authorList>
            <person name="Cai Y."/>
            <person name="Cai X."/>
            <person name="Wang Q."/>
            <person name="Wang P."/>
            <person name="Zhang Y."/>
            <person name="Cai C."/>
            <person name="Xu Y."/>
            <person name="Wang K."/>
            <person name="Zhou Z."/>
            <person name="Wang C."/>
            <person name="Geng S."/>
            <person name="Li B."/>
            <person name="Dong Q."/>
            <person name="Hou Y."/>
            <person name="Wang H."/>
            <person name="Ai P."/>
            <person name="Liu Z."/>
            <person name="Yi F."/>
            <person name="Sun M."/>
            <person name="An G."/>
            <person name="Cheng J."/>
            <person name="Zhang Y."/>
            <person name="Shi Q."/>
            <person name="Xie Y."/>
            <person name="Shi X."/>
            <person name="Chang Y."/>
            <person name="Huang F."/>
            <person name="Chen Y."/>
            <person name="Hong S."/>
            <person name="Mi L."/>
            <person name="Sun Q."/>
            <person name="Zhang L."/>
            <person name="Zhou B."/>
            <person name="Peng R."/>
            <person name="Zhang X."/>
            <person name="Liu F."/>
        </authorList>
    </citation>
    <scope>NUCLEOTIDE SEQUENCE [LARGE SCALE GENOMIC DNA]</scope>
    <source>
        <strain evidence="5">cv. PA1801</strain>
    </source>
</reference>
<dbReference type="PANTHER" id="PTHR48047">
    <property type="entry name" value="GLYCOSYLTRANSFERASE"/>
    <property type="match status" value="1"/>
</dbReference>
<sequence length="516" mass="58151">MGSDGNQIHAMFFPYMAPGHMMPMVDMARMFAAFGAKVTIIITTMNALRIKNVIDRDVKLGRDITVEIISLPSTEVGLLEGCENVVSAPTPEMSIKLFHAIELLQPKIKKLFSDLHPDCIVSDSLCPWTLDIANELGIARIAFNGSGFFNLCLSENITHYEPHKSIESETETFVVPGLPDEVKLTRSQLPDIVKAKNKFSELFDKLRESQRKSFGVLMNSFYELEPGYADHCRNVLGIKAWHIGPVSLVNRETVDKVDRGEKTSISKHECINWLDCKKPRSVLYICFGSLTRFNKKQTTEIAYALEASGHPFIWVVGKVLKSSNDEFEDEEQELWLPQGFEDKIKENGQGLLVRGWAPQVLILEHEAIGGFLTHCGWNSILEGVVAGVPFITWPIFAEQFYNEKLVTQVLNLGVSIGNEVWKAWATEDSLVIKSRDDILMAINAVMGDTEEAIDMNKRAKKLGELAKKAVEEGHSSYNDLKRLIEDIKMHRISKVKELPKILAMLEELPSFLMLLW</sequence>
<comment type="caution">
    <text evidence="4">The sequence shown here is derived from an EMBL/GenBank/DDBJ whole genome shotgun (WGS) entry which is preliminary data.</text>
</comment>
<evidence type="ECO:0000256" key="2">
    <source>
        <dbReference type="ARBA" id="ARBA00022676"/>
    </source>
</evidence>
<dbReference type="OrthoDB" id="5835829at2759"/>
<proteinExistence type="inferred from homology"/>
<evidence type="ECO:0000313" key="4">
    <source>
        <dbReference type="EMBL" id="KAA3459745.1"/>
    </source>
</evidence>
<protein>
    <submittedName>
        <fullName evidence="4">Scopoletin glucosyltransferase-like</fullName>
    </submittedName>
</protein>
<name>A0A5B6UZ77_9ROSI</name>
<dbReference type="FunFam" id="3.40.50.2000:FF:000071">
    <property type="entry name" value="Glycosyltransferase"/>
    <property type="match status" value="1"/>
</dbReference>
<keyword evidence="3 4" id="KW-0808">Transferase</keyword>
<dbReference type="PANTHER" id="PTHR48047:SF45">
    <property type="entry name" value="SCOPOLETIN GLUCOSYLTRANSFERASE-LIKE"/>
    <property type="match status" value="1"/>
</dbReference>
<evidence type="ECO:0000256" key="3">
    <source>
        <dbReference type="ARBA" id="ARBA00022679"/>
    </source>
</evidence>
<dbReference type="FunFam" id="3.40.50.2000:FF:000047">
    <property type="entry name" value="Glycosyltransferase"/>
    <property type="match status" value="1"/>
</dbReference>
<dbReference type="InterPro" id="IPR002213">
    <property type="entry name" value="UDP_glucos_trans"/>
</dbReference>
<dbReference type="GO" id="GO:0035251">
    <property type="term" value="F:UDP-glucosyltransferase activity"/>
    <property type="evidence" value="ECO:0007669"/>
    <property type="project" value="TreeGrafter"/>
</dbReference>
<gene>
    <name evidence="4" type="ORF">EPI10_026473</name>
</gene>
<dbReference type="AlphaFoldDB" id="A0A5B6UZ77"/>
<comment type="similarity">
    <text evidence="1">Belongs to the UDP-glycosyltransferase family.</text>
</comment>
<evidence type="ECO:0000256" key="1">
    <source>
        <dbReference type="ARBA" id="ARBA00009995"/>
    </source>
</evidence>
<keyword evidence="2" id="KW-0328">Glycosyltransferase</keyword>
<organism evidence="4 5">
    <name type="scientific">Gossypium australe</name>
    <dbReference type="NCBI Taxonomy" id="47621"/>
    <lineage>
        <taxon>Eukaryota</taxon>
        <taxon>Viridiplantae</taxon>
        <taxon>Streptophyta</taxon>
        <taxon>Embryophyta</taxon>
        <taxon>Tracheophyta</taxon>
        <taxon>Spermatophyta</taxon>
        <taxon>Magnoliopsida</taxon>
        <taxon>eudicotyledons</taxon>
        <taxon>Gunneridae</taxon>
        <taxon>Pentapetalae</taxon>
        <taxon>rosids</taxon>
        <taxon>malvids</taxon>
        <taxon>Malvales</taxon>
        <taxon>Malvaceae</taxon>
        <taxon>Malvoideae</taxon>
        <taxon>Gossypium</taxon>
    </lineage>
</organism>
<dbReference type="CDD" id="cd03784">
    <property type="entry name" value="GT1_Gtf-like"/>
    <property type="match status" value="1"/>
</dbReference>
<dbReference type="Gene3D" id="3.40.50.2000">
    <property type="entry name" value="Glycogen Phosphorylase B"/>
    <property type="match status" value="2"/>
</dbReference>
<dbReference type="Pfam" id="PF00201">
    <property type="entry name" value="UDPGT"/>
    <property type="match status" value="1"/>
</dbReference>
<accession>A0A5B6UZ77</accession>
<dbReference type="SUPFAM" id="SSF53756">
    <property type="entry name" value="UDP-Glycosyltransferase/glycogen phosphorylase"/>
    <property type="match status" value="1"/>
</dbReference>
<evidence type="ECO:0000313" key="5">
    <source>
        <dbReference type="Proteomes" id="UP000325315"/>
    </source>
</evidence>
<dbReference type="Proteomes" id="UP000325315">
    <property type="component" value="Unassembled WGS sequence"/>
</dbReference>